<evidence type="ECO:0000259" key="7">
    <source>
        <dbReference type="Pfam" id="PF00294"/>
    </source>
</evidence>
<evidence type="ECO:0000313" key="9">
    <source>
        <dbReference type="Proteomes" id="UP001206639"/>
    </source>
</evidence>
<dbReference type="CDD" id="cd01164">
    <property type="entry name" value="FruK_PfkB_like"/>
    <property type="match status" value="1"/>
</dbReference>
<evidence type="ECO:0000256" key="5">
    <source>
        <dbReference type="ARBA" id="ARBA00022840"/>
    </source>
</evidence>
<sequence>MIVTVTANPSLDRTLHLSRFVPGEVNRAASTMVEPSGKGVNVALALHGVGAAVRAVLPVGGSVGEEITALLDDLGLEHVDVPIDGALRSNITLVEADGRTSKVNEPGPRLSVLEAEALCAMSLSSSESDDWVVWAGSLPDGFAPHRLAAAVAEARARGRLVALDSSGAPFEHVLAHDGEGLPHLVKPNAEELAEVTGRSLLTLGDATDAAHLLLARGVRVVLVSLGRNGALLVAANLPHPLHGTAPVERVVNTVGAGDAFLAGWLAAVGAGMPSVEAFANALRFGATAVEHQGTLLGVPDPNRPVSIVPVEAHTPLS</sequence>
<dbReference type="EMBL" id="JAODWD010000003">
    <property type="protein sequence ID" value="MCT7659384.1"/>
    <property type="molecule type" value="Genomic_DNA"/>
</dbReference>
<dbReference type="InterPro" id="IPR029056">
    <property type="entry name" value="Ribokinase-like"/>
</dbReference>
<dbReference type="InterPro" id="IPR011611">
    <property type="entry name" value="PfkB_dom"/>
</dbReference>
<accession>A0ABT2MAU4</accession>
<comment type="caution">
    <text evidence="8">The sequence shown here is derived from an EMBL/GenBank/DDBJ whole genome shotgun (WGS) entry which is preliminary data.</text>
</comment>
<keyword evidence="5" id="KW-0067">ATP-binding</keyword>
<dbReference type="PANTHER" id="PTHR46566">
    <property type="entry name" value="1-PHOSPHOFRUCTOKINASE-RELATED"/>
    <property type="match status" value="1"/>
</dbReference>
<protein>
    <submittedName>
        <fullName evidence="8">1-phosphofructokinase family hexose kinase</fullName>
    </submittedName>
</protein>
<evidence type="ECO:0000256" key="6">
    <source>
        <dbReference type="PIRNR" id="PIRNR000535"/>
    </source>
</evidence>
<keyword evidence="4" id="KW-0418">Kinase</keyword>
<dbReference type="Pfam" id="PF00294">
    <property type="entry name" value="PfkB"/>
    <property type="match status" value="1"/>
</dbReference>
<evidence type="ECO:0000256" key="1">
    <source>
        <dbReference type="ARBA" id="ARBA00010688"/>
    </source>
</evidence>
<evidence type="ECO:0000256" key="4">
    <source>
        <dbReference type="ARBA" id="ARBA00022777"/>
    </source>
</evidence>
<comment type="similarity">
    <text evidence="1">Belongs to the carbohydrate kinase PfkB family.</text>
</comment>
<evidence type="ECO:0000256" key="2">
    <source>
        <dbReference type="ARBA" id="ARBA00022679"/>
    </source>
</evidence>
<keyword evidence="9" id="KW-1185">Reference proteome</keyword>
<dbReference type="Proteomes" id="UP001206639">
    <property type="component" value="Unassembled WGS sequence"/>
</dbReference>
<dbReference type="InterPro" id="IPR017583">
    <property type="entry name" value="Tagatose/fructose_Pkinase"/>
</dbReference>
<proteinExistence type="inferred from homology"/>
<feature type="domain" description="Carbohydrate kinase PfkB" evidence="7">
    <location>
        <begin position="8"/>
        <end position="299"/>
    </location>
</feature>
<organism evidence="8 9">
    <name type="scientific">Mycobacterium deserti</name>
    <dbReference type="NCBI Taxonomy" id="2978347"/>
    <lineage>
        <taxon>Bacteria</taxon>
        <taxon>Bacillati</taxon>
        <taxon>Actinomycetota</taxon>
        <taxon>Actinomycetes</taxon>
        <taxon>Mycobacteriales</taxon>
        <taxon>Mycobacteriaceae</taxon>
        <taxon>Mycobacterium</taxon>
    </lineage>
</organism>
<keyword evidence="3" id="KW-0547">Nucleotide-binding</keyword>
<keyword evidence="2 6" id="KW-0808">Transferase</keyword>
<name>A0ABT2MAU4_9MYCO</name>
<dbReference type="Gene3D" id="3.40.1190.20">
    <property type="match status" value="1"/>
</dbReference>
<dbReference type="PIRSF" id="PIRSF000535">
    <property type="entry name" value="1PFK/6PFK/LacC"/>
    <property type="match status" value="1"/>
</dbReference>
<reference evidence="9" key="1">
    <citation type="submission" date="2023-07" db="EMBL/GenBank/DDBJ databases">
        <authorList>
            <person name="Deng Y."/>
            <person name="Zhang Y.-Q."/>
        </authorList>
    </citation>
    <scope>NUCLEOTIDE SEQUENCE [LARGE SCALE GENOMIC DNA]</scope>
    <source>
        <strain evidence="9">CPCC 205710</strain>
    </source>
</reference>
<dbReference type="NCBIfam" id="TIGR03168">
    <property type="entry name" value="1-PFK"/>
    <property type="match status" value="1"/>
</dbReference>
<evidence type="ECO:0000256" key="3">
    <source>
        <dbReference type="ARBA" id="ARBA00022741"/>
    </source>
</evidence>
<gene>
    <name evidence="8" type="ORF">N4S67_13220</name>
</gene>
<dbReference type="PANTHER" id="PTHR46566:SF5">
    <property type="entry name" value="1-PHOSPHOFRUCTOKINASE"/>
    <property type="match status" value="1"/>
</dbReference>
<evidence type="ECO:0000313" key="8">
    <source>
        <dbReference type="EMBL" id="MCT7659384.1"/>
    </source>
</evidence>
<dbReference type="SUPFAM" id="SSF53613">
    <property type="entry name" value="Ribokinase-like"/>
    <property type="match status" value="1"/>
</dbReference>
<dbReference type="RefSeq" id="WP_260993427.1">
    <property type="nucleotide sequence ID" value="NZ_JAODWD010000003.1"/>
</dbReference>